<dbReference type="Proteomes" id="UP001214628">
    <property type="component" value="Chromosome 3"/>
</dbReference>
<dbReference type="FunFam" id="2.130.10.10:FF:000443">
    <property type="entry name" value="U4/U6 small nuclear ribonucleoprotein Prp4"/>
    <property type="match status" value="1"/>
</dbReference>
<dbReference type="Pfam" id="PF00400">
    <property type="entry name" value="WD40"/>
    <property type="match status" value="7"/>
</dbReference>
<reference evidence="6" key="1">
    <citation type="submission" date="2023-02" db="EMBL/GenBank/DDBJ databases">
        <title>Mating type loci evolution in Malassezia.</title>
        <authorList>
            <person name="Coelho M.A."/>
        </authorList>
    </citation>
    <scope>NUCLEOTIDE SEQUENCE</scope>
    <source>
        <strain evidence="6">CBS 14136</strain>
    </source>
</reference>
<dbReference type="Pfam" id="PF08799">
    <property type="entry name" value="PRP4"/>
    <property type="match status" value="1"/>
</dbReference>
<dbReference type="PANTHER" id="PTHR19846:SF0">
    <property type="entry name" value="PRE-MRNA PROCESSING FACTOR 4"/>
    <property type="match status" value="1"/>
</dbReference>
<dbReference type="InterPro" id="IPR019775">
    <property type="entry name" value="WD40_repeat_CS"/>
</dbReference>
<feature type="repeat" description="WD" evidence="3">
    <location>
        <begin position="255"/>
        <end position="296"/>
    </location>
</feature>
<gene>
    <name evidence="6" type="ORF">MPSI1_002288</name>
</gene>
<feature type="repeat" description="WD" evidence="3">
    <location>
        <begin position="205"/>
        <end position="254"/>
    </location>
</feature>
<proteinExistence type="predicted"/>
<dbReference type="Gene3D" id="2.130.10.10">
    <property type="entry name" value="YVTN repeat-like/Quinoprotein amine dehydrogenase"/>
    <property type="match status" value="3"/>
</dbReference>
<dbReference type="SUPFAM" id="SSF50978">
    <property type="entry name" value="WD40 repeat-like"/>
    <property type="match status" value="1"/>
</dbReference>
<feature type="region of interest" description="Disordered" evidence="4">
    <location>
        <begin position="85"/>
        <end position="104"/>
    </location>
</feature>
<dbReference type="PROSITE" id="PS50294">
    <property type="entry name" value="WD_REPEATS_REGION"/>
    <property type="match status" value="4"/>
</dbReference>
<dbReference type="PANTHER" id="PTHR19846">
    <property type="entry name" value="WD40 REPEAT PROTEIN"/>
    <property type="match status" value="1"/>
</dbReference>
<feature type="repeat" description="WD" evidence="3">
    <location>
        <begin position="339"/>
        <end position="380"/>
    </location>
</feature>
<evidence type="ECO:0000313" key="7">
    <source>
        <dbReference type="Proteomes" id="UP001214628"/>
    </source>
</evidence>
<evidence type="ECO:0000259" key="5">
    <source>
        <dbReference type="SMART" id="SM00500"/>
    </source>
</evidence>
<feature type="domain" description="Pre-mRNA processing factor 4 (PRP4)-like" evidence="5">
    <location>
        <begin position="44"/>
        <end position="95"/>
    </location>
</feature>
<dbReference type="CDD" id="cd00200">
    <property type="entry name" value="WD40"/>
    <property type="match status" value="1"/>
</dbReference>
<feature type="repeat" description="WD" evidence="3">
    <location>
        <begin position="297"/>
        <end position="338"/>
    </location>
</feature>
<dbReference type="InterPro" id="IPR001680">
    <property type="entry name" value="WD40_rpt"/>
</dbReference>
<dbReference type="InterPro" id="IPR020472">
    <property type="entry name" value="WD40_PAC1"/>
</dbReference>
<feature type="compositionally biased region" description="Acidic residues" evidence="4">
    <location>
        <begin position="91"/>
        <end position="103"/>
    </location>
</feature>
<evidence type="ECO:0000256" key="1">
    <source>
        <dbReference type="ARBA" id="ARBA00022574"/>
    </source>
</evidence>
<evidence type="ECO:0000313" key="6">
    <source>
        <dbReference type="EMBL" id="WFD43625.1"/>
    </source>
</evidence>
<feature type="repeat" description="WD" evidence="3">
    <location>
        <begin position="163"/>
        <end position="204"/>
    </location>
</feature>
<dbReference type="InterPro" id="IPR036285">
    <property type="entry name" value="PRP4-like_sf"/>
</dbReference>
<keyword evidence="1 3" id="KW-0853">WD repeat</keyword>
<protein>
    <recommendedName>
        <fullName evidence="5">Pre-mRNA processing factor 4 (PRP4)-like domain-containing protein</fullName>
    </recommendedName>
</protein>
<evidence type="ECO:0000256" key="3">
    <source>
        <dbReference type="PROSITE-ProRule" id="PRU00221"/>
    </source>
</evidence>
<dbReference type="EMBL" id="CP118377">
    <property type="protein sequence ID" value="WFD43625.1"/>
    <property type="molecule type" value="Genomic_DNA"/>
</dbReference>
<name>A0AAF0FA18_9BASI</name>
<dbReference type="PROSITE" id="PS00678">
    <property type="entry name" value="WD_REPEATS_1"/>
    <property type="match status" value="2"/>
</dbReference>
<dbReference type="PROSITE" id="PS50082">
    <property type="entry name" value="WD_REPEATS_2"/>
    <property type="match status" value="6"/>
</dbReference>
<dbReference type="AlphaFoldDB" id="A0AAF0FA18"/>
<dbReference type="GO" id="GO:0030621">
    <property type="term" value="F:U4 snRNA binding"/>
    <property type="evidence" value="ECO:0007669"/>
    <property type="project" value="TreeGrafter"/>
</dbReference>
<evidence type="ECO:0000256" key="4">
    <source>
        <dbReference type="SAM" id="MobiDB-lite"/>
    </source>
</evidence>
<evidence type="ECO:0000256" key="2">
    <source>
        <dbReference type="ARBA" id="ARBA00022737"/>
    </source>
</evidence>
<dbReference type="SMART" id="SM00320">
    <property type="entry name" value="WD40"/>
    <property type="match status" value="7"/>
</dbReference>
<dbReference type="GO" id="GO:0017070">
    <property type="term" value="F:U6 snRNA binding"/>
    <property type="evidence" value="ECO:0007669"/>
    <property type="project" value="TreeGrafter"/>
</dbReference>
<dbReference type="InterPro" id="IPR036322">
    <property type="entry name" value="WD40_repeat_dom_sf"/>
</dbReference>
<dbReference type="Gene3D" id="4.10.280.110">
    <property type="entry name" value="Pre-mRNA processing factor 4 domain"/>
    <property type="match status" value="1"/>
</dbReference>
<dbReference type="InterPro" id="IPR014906">
    <property type="entry name" value="PRP4-like"/>
</dbReference>
<dbReference type="InterPro" id="IPR015943">
    <property type="entry name" value="WD40/YVTN_repeat-like_dom_sf"/>
</dbReference>
<dbReference type="PRINTS" id="PR00320">
    <property type="entry name" value="GPROTEINBRPT"/>
</dbReference>
<dbReference type="SUPFAM" id="SSF158230">
    <property type="entry name" value="PRP4-like"/>
    <property type="match status" value="1"/>
</dbReference>
<keyword evidence="7" id="KW-1185">Reference proteome</keyword>
<organism evidence="6 7">
    <name type="scientific">Malassezia psittaci</name>
    <dbReference type="NCBI Taxonomy" id="1821823"/>
    <lineage>
        <taxon>Eukaryota</taxon>
        <taxon>Fungi</taxon>
        <taxon>Dikarya</taxon>
        <taxon>Basidiomycota</taxon>
        <taxon>Ustilaginomycotina</taxon>
        <taxon>Malasseziomycetes</taxon>
        <taxon>Malasseziales</taxon>
        <taxon>Malasseziaceae</taxon>
        <taxon>Malassezia</taxon>
    </lineage>
</organism>
<dbReference type="GO" id="GO:0046540">
    <property type="term" value="C:U4/U6 x U5 tri-snRNP complex"/>
    <property type="evidence" value="ECO:0007669"/>
    <property type="project" value="TreeGrafter"/>
</dbReference>
<accession>A0AAF0FA18</accession>
<keyword evidence="2" id="KW-0677">Repeat</keyword>
<sequence length="496" mass="55039">MAEGSEVVFEDLENAQASANNGDDVAMNAMFDQRKAARKVAVPTEDLLVRQRLREHDEPMTLFGEREPDRRMRLMAIVAERGALGKKSRIEEEESDSEEEEFYTEGSTALLESRRKIAAFSLPRAKIRLEQQRMEAKAPLSDIARVRRSILQPLRNYSSLGSQVGGERPISMVRFSPNSKLLATGSWSGKAAIWDVPSATQYQEYDAHEDRISGVAWHPRATLSQSSSAVNLATGGGDNTVCLWSLDNKNALRRLQGHEARVARIAFHPMGSYLASSSFDGTWRLWDVESGIELLLQEGHSKEVYALDFQCDGSLLATGGLDAIGRVWDCRTGRTSMVLDGHAREILSVAFAPNGYQIATASGDDTVRIWDMRKLDSIYTIPAHRSSVADVRYYIDAGERAIVDRLSPSREDSMDLDLDRSTDEAEPALPMIRRSGMYLASAGYDGLVKLWSADDWQLQATLAGDSGKVMSVDISSDGRYLASGEWARTFKLWGEL</sequence>
<feature type="repeat" description="WD" evidence="3">
    <location>
        <begin position="462"/>
        <end position="496"/>
    </location>
</feature>
<dbReference type="GO" id="GO:0000398">
    <property type="term" value="P:mRNA splicing, via spliceosome"/>
    <property type="evidence" value="ECO:0007669"/>
    <property type="project" value="TreeGrafter"/>
</dbReference>
<dbReference type="SMART" id="SM00500">
    <property type="entry name" value="SFM"/>
    <property type="match status" value="1"/>
</dbReference>